<reference evidence="1 2" key="1">
    <citation type="journal article" date="2019" name="Appl. Environ. Microbiol.">
        <title>Co-occurrence of broad and narrow host-range viruses infecting the toxic bloom-forming cyanobacterium Microcystis aeruginosa.</title>
        <authorList>
            <person name="Morimoto D."/>
            <person name="Tominaga K."/>
            <person name="Nishimura Y."/>
            <person name="Yoshida N."/>
            <person name="Kimura S."/>
            <person name="Sako Y."/>
            <person name="Yoshida T."/>
        </authorList>
    </citation>
    <scope>NUCLEOTIDE SEQUENCE [LARGE SCALE GENOMIC DNA]</scope>
    <source>
        <strain evidence="1 2">11-30S32</strain>
    </source>
</reference>
<organism evidence="1 2">
    <name type="scientific">Microcystis aeruginosa 11-30S32</name>
    <dbReference type="NCBI Taxonomy" id="2358142"/>
    <lineage>
        <taxon>Bacteria</taxon>
        <taxon>Bacillati</taxon>
        <taxon>Cyanobacteriota</taxon>
        <taxon>Cyanophyceae</taxon>
        <taxon>Oscillatoriophycideae</taxon>
        <taxon>Chroococcales</taxon>
        <taxon>Microcystaceae</taxon>
        <taxon>Microcystis</taxon>
    </lineage>
</organism>
<proteinExistence type="predicted"/>
<dbReference type="EMBL" id="BHVU01000557">
    <property type="protein sequence ID" value="GCA96005.1"/>
    <property type="molecule type" value="Genomic_DNA"/>
</dbReference>
<dbReference type="RefSeq" id="WP_147073986.1">
    <property type="nucleotide sequence ID" value="NZ_BHVU01000557.1"/>
</dbReference>
<protein>
    <submittedName>
        <fullName evidence="1">Uncharacterized protein</fullName>
    </submittedName>
</protein>
<evidence type="ECO:0000313" key="2">
    <source>
        <dbReference type="Proteomes" id="UP000321223"/>
    </source>
</evidence>
<comment type="caution">
    <text evidence="1">The sequence shown here is derived from an EMBL/GenBank/DDBJ whole genome shotgun (WGS) entry which is preliminary data.</text>
</comment>
<name>A0A510PQ89_MICAE</name>
<evidence type="ECO:0000313" key="1">
    <source>
        <dbReference type="EMBL" id="GCA96005.1"/>
    </source>
</evidence>
<gene>
    <name evidence="1" type="ORF">MAE30S32_46570</name>
</gene>
<dbReference type="Proteomes" id="UP000321223">
    <property type="component" value="Unassembled WGS sequence"/>
</dbReference>
<accession>A0A510PQ89</accession>
<dbReference type="AlphaFoldDB" id="A0A510PQ89"/>
<sequence>MPNLAVEFNLIEDIAGTPGGFLNQNNPLNIGDRFFVQVLMRDIHSNPIGLTGSAINLNFEANKIQNIDIPFNPVAPDSPLVNSNFPLFRGGTLNNINGTITDLGGASFPPTSLGSLLGLNQPEQFSLMHFQVIGKGSSNLILNVDLSQTIFADGTLAANDTTNPSQFIQIVPIVPANYTVTIPEPSLNIGLFILLGVIPVLKKQYAKRV</sequence>